<name>A0A1R2C2M7_9CILI</name>
<evidence type="ECO:0000256" key="2">
    <source>
        <dbReference type="ARBA" id="ARBA00022679"/>
    </source>
</evidence>
<dbReference type="PANTHER" id="PTHR24345">
    <property type="entry name" value="SERINE/THREONINE-PROTEIN KINASE PLK"/>
    <property type="match status" value="1"/>
</dbReference>
<keyword evidence="6 7" id="KW-0067">ATP-binding</keyword>
<organism evidence="12 13">
    <name type="scientific">Stentor coeruleus</name>
    <dbReference type="NCBI Taxonomy" id="5963"/>
    <lineage>
        <taxon>Eukaryota</taxon>
        <taxon>Sar</taxon>
        <taxon>Alveolata</taxon>
        <taxon>Ciliophora</taxon>
        <taxon>Postciliodesmatophora</taxon>
        <taxon>Heterotrichea</taxon>
        <taxon>Heterotrichida</taxon>
        <taxon>Stentoridae</taxon>
        <taxon>Stentor</taxon>
    </lineage>
</organism>
<feature type="binding site" evidence="7">
    <location>
        <position position="53"/>
    </location>
    <ligand>
        <name>ATP</name>
        <dbReference type="ChEBI" id="CHEBI:30616"/>
    </ligand>
</feature>
<feature type="region of interest" description="Disordered" evidence="9">
    <location>
        <begin position="321"/>
        <end position="376"/>
    </location>
</feature>
<feature type="compositionally biased region" description="Low complexity" evidence="9">
    <location>
        <begin position="364"/>
        <end position="373"/>
    </location>
</feature>
<gene>
    <name evidence="12" type="ORF">SteCoe_15807</name>
</gene>
<evidence type="ECO:0000313" key="13">
    <source>
        <dbReference type="Proteomes" id="UP000187209"/>
    </source>
</evidence>
<evidence type="ECO:0000256" key="8">
    <source>
        <dbReference type="RuleBase" id="RU361162"/>
    </source>
</evidence>
<dbReference type="Pfam" id="PF00659">
    <property type="entry name" value="POLO_box"/>
    <property type="match status" value="2"/>
</dbReference>
<accession>A0A1R2C2M7</accession>
<dbReference type="Gene3D" id="1.10.510.10">
    <property type="entry name" value="Transferase(Phosphotransferase) domain 1"/>
    <property type="match status" value="1"/>
</dbReference>
<evidence type="ECO:0000256" key="7">
    <source>
        <dbReference type="PROSITE-ProRule" id="PRU10141"/>
    </source>
</evidence>
<dbReference type="InterPro" id="IPR033701">
    <property type="entry name" value="POLO_box_1"/>
</dbReference>
<dbReference type="CDD" id="cd13117">
    <property type="entry name" value="POLO_box_2"/>
    <property type="match status" value="1"/>
</dbReference>
<dbReference type="PROSITE" id="PS00108">
    <property type="entry name" value="PROTEIN_KINASE_ST"/>
    <property type="match status" value="1"/>
</dbReference>
<dbReference type="AlphaFoldDB" id="A0A1R2C2M7"/>
<dbReference type="InterPro" id="IPR033695">
    <property type="entry name" value="POLO_box_2"/>
</dbReference>
<dbReference type="GO" id="GO:0004674">
    <property type="term" value="F:protein serine/threonine kinase activity"/>
    <property type="evidence" value="ECO:0007669"/>
    <property type="project" value="UniProtKB-KW"/>
</dbReference>
<keyword evidence="1 8" id="KW-0723">Serine/threonine-protein kinase</keyword>
<dbReference type="InterPro" id="IPR008271">
    <property type="entry name" value="Ser/Thr_kinase_AS"/>
</dbReference>
<dbReference type="Pfam" id="PF00069">
    <property type="entry name" value="Pkinase"/>
    <property type="match status" value="1"/>
</dbReference>
<dbReference type="SUPFAM" id="SSF82615">
    <property type="entry name" value="Polo-box domain"/>
    <property type="match status" value="2"/>
</dbReference>
<dbReference type="SUPFAM" id="SSF56112">
    <property type="entry name" value="Protein kinase-like (PK-like)"/>
    <property type="match status" value="1"/>
</dbReference>
<sequence>MSSDTQIIEEKIVKVNGDTAIKRYSKGRFLGKGGFAKVYEFVCLETKQVTAGKIMEKSALSKARARQKLMSEIKIHRSLHHTNIVRFEHYFEDESNVYIMLELCTNQSLNDLVRRRKRLVELEVQCYLQQVLSALKYMHSHRVIHRDIKLGNIFLSDKMEIKMGDLGLAAKLEFEGERKRTICGTPNYIAPEILEGKNGHSYEVDVWSFGVLMYTMMIGKPPFETNDVKTTYKRIKMNAYTFPDHISISEEARDLISRILVTDPMERPTIDDMLNHAFFTKNPIPKLLPTSTLAVPPSSSYMRQFEKNNLMSTARQFSRGIDEGILMKPPRSSSQTHGDEERKDQGRLTPREIRRTGSRERNDSAGSASGSGSNTKKVATTSAYTVTLDGPSIWVRKWVDYSNKYGLGYMLSNGCAGVFFNDSTKIIGDVQGEHFQYMFRPSPSQDEEIINHSMNAYPAEFQKKVTLLQHFRKHLAITDAINEVQNPITYVKKWLSTQHSMIFRLSNKVVQVYFQDKTELMLCSGTKQVVYIDKTSKITVFPLATAMESGNKEMTKRLRYTKEILTNMLQPAEGKIET</sequence>
<dbReference type="PROSITE" id="PS50011">
    <property type="entry name" value="PROTEIN_KINASE_DOM"/>
    <property type="match status" value="1"/>
</dbReference>
<dbReference type="PANTHER" id="PTHR24345:SF0">
    <property type="entry name" value="CELL CYCLE SERINE_THREONINE-PROTEIN KINASE CDC5_MSD2"/>
    <property type="match status" value="1"/>
</dbReference>
<keyword evidence="13" id="KW-1185">Reference proteome</keyword>
<dbReference type="SMART" id="SM00220">
    <property type="entry name" value="S_TKc"/>
    <property type="match status" value="1"/>
</dbReference>
<feature type="compositionally biased region" description="Basic and acidic residues" evidence="9">
    <location>
        <begin position="337"/>
        <end position="363"/>
    </location>
</feature>
<dbReference type="InterPro" id="IPR000719">
    <property type="entry name" value="Prot_kinase_dom"/>
</dbReference>
<evidence type="ECO:0000313" key="12">
    <source>
        <dbReference type="EMBL" id="OMJ83283.1"/>
    </source>
</evidence>
<dbReference type="GO" id="GO:0005524">
    <property type="term" value="F:ATP binding"/>
    <property type="evidence" value="ECO:0007669"/>
    <property type="project" value="UniProtKB-UniRule"/>
</dbReference>
<keyword evidence="3" id="KW-0677">Repeat</keyword>
<feature type="domain" description="POLO box" evidence="11">
    <location>
        <begin position="394"/>
        <end position="477"/>
    </location>
</feature>
<dbReference type="PROSITE" id="PS50078">
    <property type="entry name" value="POLO_BOX"/>
    <property type="match status" value="2"/>
</dbReference>
<dbReference type="PROSITE" id="PS00107">
    <property type="entry name" value="PROTEIN_KINASE_ATP"/>
    <property type="match status" value="1"/>
</dbReference>
<dbReference type="FunFam" id="3.30.200.20:FF:000091">
    <property type="entry name" value="Serine/threonine-protein kinase PLK"/>
    <property type="match status" value="1"/>
</dbReference>
<evidence type="ECO:0000259" key="10">
    <source>
        <dbReference type="PROSITE" id="PS50011"/>
    </source>
</evidence>
<dbReference type="Gene3D" id="3.30.200.20">
    <property type="entry name" value="Phosphorylase Kinase, domain 1"/>
    <property type="match status" value="1"/>
</dbReference>
<dbReference type="GO" id="GO:0005634">
    <property type="term" value="C:nucleus"/>
    <property type="evidence" value="ECO:0007669"/>
    <property type="project" value="TreeGrafter"/>
</dbReference>
<protein>
    <recommendedName>
        <fullName evidence="8">Serine/threonine-protein kinase PLK</fullName>
        <ecNumber evidence="8">2.7.11.21</ecNumber>
    </recommendedName>
    <alternativeName>
        <fullName evidence="8">Polo-like kinase</fullName>
    </alternativeName>
</protein>
<dbReference type="Gene3D" id="3.30.1120.30">
    <property type="entry name" value="POLO box domain"/>
    <property type="match status" value="2"/>
</dbReference>
<reference evidence="12 13" key="1">
    <citation type="submission" date="2016-11" db="EMBL/GenBank/DDBJ databases">
        <title>The macronuclear genome of Stentor coeruleus: a giant cell with tiny introns.</title>
        <authorList>
            <person name="Slabodnick M."/>
            <person name="Ruby J.G."/>
            <person name="Reiff S.B."/>
            <person name="Swart E.C."/>
            <person name="Gosai S."/>
            <person name="Prabakaran S."/>
            <person name="Witkowska E."/>
            <person name="Larue G.E."/>
            <person name="Fisher S."/>
            <person name="Freeman R.M."/>
            <person name="Gunawardena J."/>
            <person name="Chu W."/>
            <person name="Stover N.A."/>
            <person name="Gregory B.D."/>
            <person name="Nowacki M."/>
            <person name="Derisi J."/>
            <person name="Roy S.W."/>
            <person name="Marshall W.F."/>
            <person name="Sood P."/>
        </authorList>
    </citation>
    <scope>NUCLEOTIDE SEQUENCE [LARGE SCALE GENOMIC DNA]</scope>
    <source>
        <strain evidence="12">WM001</strain>
    </source>
</reference>
<dbReference type="FunFam" id="3.30.1120.30:FF:000013">
    <property type="entry name" value="Serine/threonine-protein kinase PLK"/>
    <property type="match status" value="1"/>
</dbReference>
<comment type="similarity">
    <text evidence="8">Belongs to the protein kinase superfamily. Ser/Thr protein kinase family. CDC5/Polo subfamily.</text>
</comment>
<dbReference type="Proteomes" id="UP000187209">
    <property type="component" value="Unassembled WGS sequence"/>
</dbReference>
<comment type="catalytic activity">
    <reaction evidence="8">
        <text>L-threonyl-[protein] + ATP = O-phospho-L-threonyl-[protein] + ADP + H(+)</text>
        <dbReference type="Rhea" id="RHEA:46608"/>
        <dbReference type="Rhea" id="RHEA-COMP:11060"/>
        <dbReference type="Rhea" id="RHEA-COMP:11605"/>
        <dbReference type="ChEBI" id="CHEBI:15378"/>
        <dbReference type="ChEBI" id="CHEBI:30013"/>
        <dbReference type="ChEBI" id="CHEBI:30616"/>
        <dbReference type="ChEBI" id="CHEBI:61977"/>
        <dbReference type="ChEBI" id="CHEBI:456216"/>
        <dbReference type="EC" id="2.7.11.21"/>
    </reaction>
</comment>
<comment type="caution">
    <text evidence="12">The sequence shown here is derived from an EMBL/GenBank/DDBJ whole genome shotgun (WGS) entry which is preliminary data.</text>
</comment>
<keyword evidence="5 8" id="KW-0418">Kinase</keyword>
<evidence type="ECO:0000256" key="9">
    <source>
        <dbReference type="SAM" id="MobiDB-lite"/>
    </source>
</evidence>
<evidence type="ECO:0000256" key="3">
    <source>
        <dbReference type="ARBA" id="ARBA00022737"/>
    </source>
</evidence>
<dbReference type="OrthoDB" id="408964at2759"/>
<dbReference type="InterPro" id="IPR000959">
    <property type="entry name" value="POLO_box_dom"/>
</dbReference>
<feature type="domain" description="POLO box" evidence="11">
    <location>
        <begin position="490"/>
        <end position="570"/>
    </location>
</feature>
<evidence type="ECO:0000256" key="6">
    <source>
        <dbReference type="ARBA" id="ARBA00022840"/>
    </source>
</evidence>
<dbReference type="EMBL" id="MPUH01000309">
    <property type="protein sequence ID" value="OMJ83283.1"/>
    <property type="molecule type" value="Genomic_DNA"/>
</dbReference>
<proteinExistence type="inferred from homology"/>
<dbReference type="CDD" id="cd14099">
    <property type="entry name" value="STKc_PLK"/>
    <property type="match status" value="1"/>
</dbReference>
<dbReference type="InterPro" id="IPR036947">
    <property type="entry name" value="POLO_box_dom_sf"/>
</dbReference>
<keyword evidence="2 8" id="KW-0808">Transferase</keyword>
<feature type="domain" description="Protein kinase" evidence="10">
    <location>
        <begin position="24"/>
        <end position="279"/>
    </location>
</feature>
<evidence type="ECO:0000256" key="1">
    <source>
        <dbReference type="ARBA" id="ARBA00022527"/>
    </source>
</evidence>
<evidence type="ECO:0000256" key="4">
    <source>
        <dbReference type="ARBA" id="ARBA00022741"/>
    </source>
</evidence>
<evidence type="ECO:0000256" key="5">
    <source>
        <dbReference type="ARBA" id="ARBA00022777"/>
    </source>
</evidence>
<dbReference type="InterPro" id="IPR017441">
    <property type="entry name" value="Protein_kinase_ATP_BS"/>
</dbReference>
<evidence type="ECO:0000259" key="11">
    <source>
        <dbReference type="PROSITE" id="PS50078"/>
    </source>
</evidence>
<dbReference type="FunFam" id="1.10.510.10:FF:001048">
    <property type="entry name" value="Serine/threonine-protein kinase PLK"/>
    <property type="match status" value="1"/>
</dbReference>
<keyword evidence="4 7" id="KW-0547">Nucleotide-binding</keyword>
<dbReference type="EC" id="2.7.11.21" evidence="8"/>
<dbReference type="CDD" id="cd13118">
    <property type="entry name" value="POLO_box_1"/>
    <property type="match status" value="1"/>
</dbReference>
<dbReference type="InterPro" id="IPR011009">
    <property type="entry name" value="Kinase-like_dom_sf"/>
</dbReference>